<accession>A0AAD8D8T8</accession>
<dbReference type="PANTHER" id="PTHR16477">
    <property type="entry name" value="COILED-COIL DOMAIN-CONTAINING PROTEIN 106"/>
    <property type="match status" value="1"/>
</dbReference>
<protein>
    <submittedName>
        <fullName evidence="3">Coiled-coil domain-containing protein 106-like isoform X1</fullName>
    </submittedName>
</protein>
<dbReference type="EMBL" id="JAGXEW010000013">
    <property type="protein sequence ID" value="KAK1164676.1"/>
    <property type="molecule type" value="Genomic_DNA"/>
</dbReference>
<dbReference type="InterPro" id="IPR031591">
    <property type="entry name" value="CCDC106"/>
</dbReference>
<name>A0AAD8D8T8_ACIOX</name>
<dbReference type="AlphaFoldDB" id="A0AAD8D8T8"/>
<feature type="compositionally biased region" description="Low complexity" evidence="1">
    <location>
        <begin position="132"/>
        <end position="153"/>
    </location>
</feature>
<feature type="compositionally biased region" description="Polar residues" evidence="1">
    <location>
        <begin position="122"/>
        <end position="131"/>
    </location>
</feature>
<gene>
    <name evidence="3" type="primary">CCDC106</name>
    <name evidence="3" type="ORF">AOXY_G15040</name>
</gene>
<evidence type="ECO:0000256" key="1">
    <source>
        <dbReference type="SAM" id="MobiDB-lite"/>
    </source>
</evidence>
<keyword evidence="2" id="KW-1133">Transmembrane helix</keyword>
<dbReference type="GO" id="GO:0005654">
    <property type="term" value="C:nucleoplasm"/>
    <property type="evidence" value="ECO:0007669"/>
    <property type="project" value="TreeGrafter"/>
</dbReference>
<keyword evidence="4" id="KW-1185">Reference proteome</keyword>
<evidence type="ECO:0000256" key="2">
    <source>
        <dbReference type="SAM" id="Phobius"/>
    </source>
</evidence>
<feature type="compositionally biased region" description="Polar residues" evidence="1">
    <location>
        <begin position="50"/>
        <end position="61"/>
    </location>
</feature>
<comment type="caution">
    <text evidence="3">The sequence shown here is derived from an EMBL/GenBank/DDBJ whole genome shotgun (WGS) entry which is preliminary data.</text>
</comment>
<keyword evidence="2" id="KW-0812">Transmembrane</keyword>
<proteinExistence type="predicted"/>
<reference evidence="3" key="1">
    <citation type="submission" date="2022-02" db="EMBL/GenBank/DDBJ databases">
        <title>Atlantic sturgeon de novo genome assembly.</title>
        <authorList>
            <person name="Stock M."/>
            <person name="Klopp C."/>
            <person name="Guiguen Y."/>
            <person name="Cabau C."/>
            <person name="Parinello H."/>
            <person name="Santidrian Yebra-Pimentel E."/>
            <person name="Kuhl H."/>
            <person name="Dirks R.P."/>
            <person name="Guessner J."/>
            <person name="Wuertz S."/>
            <person name="Du K."/>
            <person name="Schartl M."/>
        </authorList>
    </citation>
    <scope>NUCLEOTIDE SEQUENCE</scope>
    <source>
        <strain evidence="3">STURGEONOMICS-FGT-2020</strain>
        <tissue evidence="3">Whole blood</tissue>
    </source>
</reference>
<sequence length="323" mass="36833">MEDLGKTTRGCAKKVPSIYMDEEEGSSNQEGPKVKKRKEQRTLNDDTDKQSIGSGSFSLKSNSTEFKCAPAVELTTLKLQNEVQFLKEKVKWLEKKVSDLETERDFLRNQLQVSKKSHVSEPKNTSSILVNDSSTEQMSDDSSSSSSASTSSSEYRKTKKKSKSNKKKEKKDKKSRRSQFCSRAKDPEEVIERYNKVLKTFTKVKTMSQAFSHHNVDRGTIAVTAAIVELALAAPSKYETMQFNSSDETLLAFAKRCSSAIDKETKQKINKMKTKHLLLPLQYIKKKNAVPHYYYFLFYLFGILWKYGWLVVNLLLGPFLGMH</sequence>
<feature type="region of interest" description="Disordered" evidence="1">
    <location>
        <begin position="113"/>
        <end position="185"/>
    </location>
</feature>
<evidence type="ECO:0000313" key="4">
    <source>
        <dbReference type="Proteomes" id="UP001230051"/>
    </source>
</evidence>
<feature type="compositionally biased region" description="Basic residues" evidence="1">
    <location>
        <begin position="157"/>
        <end position="177"/>
    </location>
</feature>
<evidence type="ECO:0000313" key="3">
    <source>
        <dbReference type="EMBL" id="KAK1164676.1"/>
    </source>
</evidence>
<dbReference type="PANTHER" id="PTHR16477:SF5">
    <property type="entry name" value="COILED-COIL DOMAIN-CONTAINING PROTEIN 106-RELATED"/>
    <property type="match status" value="1"/>
</dbReference>
<dbReference type="Pfam" id="PF15794">
    <property type="entry name" value="CCDC106"/>
    <property type="match status" value="1"/>
</dbReference>
<feature type="region of interest" description="Disordered" evidence="1">
    <location>
        <begin position="1"/>
        <end position="61"/>
    </location>
</feature>
<keyword evidence="2" id="KW-0472">Membrane</keyword>
<feature type="compositionally biased region" description="Basic and acidic residues" evidence="1">
    <location>
        <begin position="40"/>
        <end position="49"/>
    </location>
</feature>
<dbReference type="Proteomes" id="UP001230051">
    <property type="component" value="Unassembled WGS sequence"/>
</dbReference>
<organism evidence="3 4">
    <name type="scientific">Acipenser oxyrinchus oxyrinchus</name>
    <dbReference type="NCBI Taxonomy" id="40147"/>
    <lineage>
        <taxon>Eukaryota</taxon>
        <taxon>Metazoa</taxon>
        <taxon>Chordata</taxon>
        <taxon>Craniata</taxon>
        <taxon>Vertebrata</taxon>
        <taxon>Euteleostomi</taxon>
        <taxon>Actinopterygii</taxon>
        <taxon>Chondrostei</taxon>
        <taxon>Acipenseriformes</taxon>
        <taxon>Acipenseridae</taxon>
        <taxon>Acipenser</taxon>
    </lineage>
</organism>
<feature type="transmembrane region" description="Helical" evidence="2">
    <location>
        <begin position="293"/>
        <end position="316"/>
    </location>
</feature>